<proteinExistence type="predicted"/>
<protein>
    <recommendedName>
        <fullName evidence="3">Transcriptional regulator</fullName>
    </recommendedName>
</protein>
<evidence type="ECO:0008006" key="3">
    <source>
        <dbReference type="Google" id="ProtNLM"/>
    </source>
</evidence>
<comment type="caution">
    <text evidence="1">The sequence shown here is derived from an EMBL/GenBank/DDBJ whole genome shotgun (WGS) entry which is preliminary data.</text>
</comment>
<keyword evidence="2" id="KW-1185">Reference proteome</keyword>
<organism evidence="1 2">
    <name type="scientific">Dactylosporangium cerinum</name>
    <dbReference type="NCBI Taxonomy" id="1434730"/>
    <lineage>
        <taxon>Bacteria</taxon>
        <taxon>Bacillati</taxon>
        <taxon>Actinomycetota</taxon>
        <taxon>Actinomycetes</taxon>
        <taxon>Micromonosporales</taxon>
        <taxon>Micromonosporaceae</taxon>
        <taxon>Dactylosporangium</taxon>
    </lineage>
</organism>
<reference evidence="2" key="1">
    <citation type="journal article" date="2019" name="Int. J. Syst. Evol. Microbiol.">
        <title>The Global Catalogue of Microorganisms (GCM) 10K type strain sequencing project: providing services to taxonomists for standard genome sequencing and annotation.</title>
        <authorList>
            <consortium name="The Broad Institute Genomics Platform"/>
            <consortium name="The Broad Institute Genome Sequencing Center for Infectious Disease"/>
            <person name="Wu L."/>
            <person name="Ma J."/>
        </authorList>
    </citation>
    <scope>NUCLEOTIDE SEQUENCE [LARGE SCALE GENOMIC DNA]</scope>
    <source>
        <strain evidence="2">CGMCC 4.7152</strain>
    </source>
</reference>
<dbReference type="RefSeq" id="WP_380114357.1">
    <property type="nucleotide sequence ID" value="NZ_JBHSIU010000011.1"/>
</dbReference>
<evidence type="ECO:0000313" key="2">
    <source>
        <dbReference type="Proteomes" id="UP001595912"/>
    </source>
</evidence>
<evidence type="ECO:0000313" key="1">
    <source>
        <dbReference type="EMBL" id="MFC4998102.1"/>
    </source>
</evidence>
<accession>A0ABV9VQ34</accession>
<dbReference type="Proteomes" id="UP001595912">
    <property type="component" value="Unassembled WGS sequence"/>
</dbReference>
<name>A0ABV9VQ34_9ACTN</name>
<dbReference type="EMBL" id="JBHSIU010000011">
    <property type="protein sequence ID" value="MFC4998102.1"/>
    <property type="molecule type" value="Genomic_DNA"/>
</dbReference>
<sequence length="194" mass="21395">MTATLLDREVSYRELIDAGALQLYPERDLRRWFGGGSRRTVGDLLAVPTHPSRVVWAVMRERVLPAHVLYQIAVDYAGQFVDHARRRGVYLDFRTVRGLVAMQDWLDDRISLGARLIAAEAAGQARTDVADLGEPPASAAADIVCAAMLDNAEAAFRETFYLYLDGHGDAAGLRWVVARARARLGAVACDRTAR</sequence>
<gene>
    <name evidence="1" type="ORF">ACFPIJ_09690</name>
</gene>